<evidence type="ECO:0000313" key="3">
    <source>
        <dbReference type="EMBL" id="KKK99010.1"/>
    </source>
</evidence>
<dbReference type="AlphaFoldDB" id="A0A0F9AL47"/>
<comment type="caution">
    <text evidence="3">The sequence shown here is derived from an EMBL/GenBank/DDBJ whole genome shotgun (WGS) entry which is preliminary data.</text>
</comment>
<feature type="domain" description="PIN" evidence="2">
    <location>
        <begin position="4"/>
        <end position="50"/>
    </location>
</feature>
<evidence type="ECO:0000259" key="2">
    <source>
        <dbReference type="Pfam" id="PF01850"/>
    </source>
</evidence>
<evidence type="ECO:0000256" key="1">
    <source>
        <dbReference type="ARBA" id="ARBA00022842"/>
    </source>
</evidence>
<dbReference type="InterPro" id="IPR051619">
    <property type="entry name" value="TypeII_TA_RNase_PINc/VapC"/>
</dbReference>
<dbReference type="EMBL" id="LAZR01045376">
    <property type="protein sequence ID" value="KKK99010.1"/>
    <property type="molecule type" value="Genomic_DNA"/>
</dbReference>
<dbReference type="InterPro" id="IPR029060">
    <property type="entry name" value="PIN-like_dom_sf"/>
</dbReference>
<dbReference type="PANTHER" id="PTHR35901">
    <property type="entry name" value="RIBONUCLEASE VAPC3"/>
    <property type="match status" value="1"/>
</dbReference>
<protein>
    <recommendedName>
        <fullName evidence="2">PIN domain-containing protein</fullName>
    </recommendedName>
</protein>
<dbReference type="Gene3D" id="3.40.50.1010">
    <property type="entry name" value="5'-nuclease"/>
    <property type="match status" value="1"/>
</dbReference>
<accession>A0A0F9AL47</accession>
<proteinExistence type="predicted"/>
<dbReference type="PANTHER" id="PTHR35901:SF1">
    <property type="entry name" value="EXONUCLEASE VAPC9"/>
    <property type="match status" value="1"/>
</dbReference>
<name>A0A0F9AL47_9ZZZZ</name>
<dbReference type="Pfam" id="PF01850">
    <property type="entry name" value="PIN"/>
    <property type="match status" value="1"/>
</dbReference>
<dbReference type="InterPro" id="IPR044153">
    <property type="entry name" value="PIN_Pae0151-like"/>
</dbReference>
<reference evidence="3" key="1">
    <citation type="journal article" date="2015" name="Nature">
        <title>Complex archaea that bridge the gap between prokaryotes and eukaryotes.</title>
        <authorList>
            <person name="Spang A."/>
            <person name="Saw J.H."/>
            <person name="Jorgensen S.L."/>
            <person name="Zaremba-Niedzwiedzka K."/>
            <person name="Martijn J."/>
            <person name="Lind A.E."/>
            <person name="van Eijk R."/>
            <person name="Schleper C."/>
            <person name="Guy L."/>
            <person name="Ettema T.J."/>
        </authorList>
    </citation>
    <scope>NUCLEOTIDE SEQUENCE</scope>
</reference>
<organism evidence="3">
    <name type="scientific">marine sediment metagenome</name>
    <dbReference type="NCBI Taxonomy" id="412755"/>
    <lineage>
        <taxon>unclassified sequences</taxon>
        <taxon>metagenomes</taxon>
        <taxon>ecological metagenomes</taxon>
    </lineage>
</organism>
<keyword evidence="1" id="KW-0460">Magnesium</keyword>
<feature type="non-terminal residue" evidence="3">
    <location>
        <position position="62"/>
    </location>
</feature>
<dbReference type="CDD" id="cd09873">
    <property type="entry name" value="PIN_Pae0151-like"/>
    <property type="match status" value="1"/>
</dbReference>
<gene>
    <name evidence="3" type="ORF">LCGC14_2637010</name>
</gene>
<dbReference type="InterPro" id="IPR002716">
    <property type="entry name" value="PIN_dom"/>
</dbReference>
<dbReference type="SUPFAM" id="SSF88723">
    <property type="entry name" value="PIN domain-like"/>
    <property type="match status" value="1"/>
</dbReference>
<sequence length="62" mass="7039">MSAYVVDASVAAKWFAEETYADDARRILHADNQLHAPELFLLEMDSVLCKWVRRGVVNESEA</sequence>